<sequence>MTDVVEIPCVDGPLSGRSAWVSLDDDGNPPTELDQTWLWTEYGSELLDADVDGIYALEPIAGTGPPWRYLWLARPLPR</sequence>
<comment type="caution">
    <text evidence="1">The sequence shown here is derived from an EMBL/GenBank/DDBJ whole genome shotgun (WGS) entry which is preliminary data.</text>
</comment>
<dbReference type="RefSeq" id="WP_116072865.1">
    <property type="nucleotide sequence ID" value="NZ_BONB01000010.1"/>
</dbReference>
<organism evidence="1 2">
    <name type="scientific">Asanoa ferruginea</name>
    <dbReference type="NCBI Taxonomy" id="53367"/>
    <lineage>
        <taxon>Bacteria</taxon>
        <taxon>Bacillati</taxon>
        <taxon>Actinomycetota</taxon>
        <taxon>Actinomycetes</taxon>
        <taxon>Micromonosporales</taxon>
        <taxon>Micromonosporaceae</taxon>
        <taxon>Asanoa</taxon>
    </lineage>
</organism>
<gene>
    <name evidence="1" type="ORF">DFJ67_7024</name>
</gene>
<evidence type="ECO:0000313" key="2">
    <source>
        <dbReference type="Proteomes" id="UP000256913"/>
    </source>
</evidence>
<dbReference type="AlphaFoldDB" id="A0A3D9ZWL7"/>
<dbReference type="OrthoDB" id="3392318at2"/>
<accession>A0A3D9ZWL7</accession>
<protein>
    <submittedName>
        <fullName evidence="1">Uncharacterized protein</fullName>
    </submittedName>
</protein>
<name>A0A3D9ZWL7_9ACTN</name>
<evidence type="ECO:0000313" key="1">
    <source>
        <dbReference type="EMBL" id="REG00953.1"/>
    </source>
</evidence>
<keyword evidence="2" id="KW-1185">Reference proteome</keyword>
<dbReference type="EMBL" id="QUMQ01000001">
    <property type="protein sequence ID" value="REG00953.1"/>
    <property type="molecule type" value="Genomic_DNA"/>
</dbReference>
<dbReference type="Proteomes" id="UP000256913">
    <property type="component" value="Unassembled WGS sequence"/>
</dbReference>
<proteinExistence type="predicted"/>
<reference evidence="1 2" key="1">
    <citation type="submission" date="2018-08" db="EMBL/GenBank/DDBJ databases">
        <title>Sequencing the genomes of 1000 actinobacteria strains.</title>
        <authorList>
            <person name="Klenk H.-P."/>
        </authorList>
    </citation>
    <scope>NUCLEOTIDE SEQUENCE [LARGE SCALE GENOMIC DNA]</scope>
    <source>
        <strain evidence="1 2">DSM 44099</strain>
    </source>
</reference>